<evidence type="ECO:0000313" key="1">
    <source>
        <dbReference type="EMBL" id="MCG2614873.1"/>
    </source>
</evidence>
<proteinExistence type="predicted"/>
<gene>
    <name evidence="1" type="ORF">LZZ85_11295</name>
</gene>
<comment type="caution">
    <text evidence="1">The sequence shown here is derived from an EMBL/GenBank/DDBJ whole genome shotgun (WGS) entry which is preliminary data.</text>
</comment>
<accession>A0ABS9KRC5</accession>
<reference evidence="1" key="1">
    <citation type="submission" date="2022-01" db="EMBL/GenBank/DDBJ databases">
        <authorList>
            <person name="Jo J.-H."/>
            <person name="Im W.-T."/>
        </authorList>
    </citation>
    <scope>NUCLEOTIDE SEQUENCE</scope>
    <source>
        <strain evidence="1">NA20</strain>
    </source>
</reference>
<evidence type="ECO:0000313" key="2">
    <source>
        <dbReference type="Proteomes" id="UP001165367"/>
    </source>
</evidence>
<dbReference type="RefSeq" id="WP_237871692.1">
    <property type="nucleotide sequence ID" value="NZ_JAKLTR010000006.1"/>
</dbReference>
<dbReference type="EMBL" id="JAKLTR010000006">
    <property type="protein sequence ID" value="MCG2614873.1"/>
    <property type="molecule type" value="Genomic_DNA"/>
</dbReference>
<keyword evidence="2" id="KW-1185">Reference proteome</keyword>
<protein>
    <submittedName>
        <fullName evidence="1">Uncharacterized protein</fullName>
    </submittedName>
</protein>
<name>A0ABS9KRC5_9BACT</name>
<dbReference type="Proteomes" id="UP001165367">
    <property type="component" value="Unassembled WGS sequence"/>
</dbReference>
<sequence length="141" mass="16159">MKSKYSPGDLVVITDDMADVPAQTIGQLVKLVSQHPDRSSLWQYEYQGEVTGYINELEFKYPKPAAYYSVPPIEPEDPNVKISEYFYSVYKCRDLLRQVSEVPHSLSIFSNGEAGSLKAMLDRLDTRIEVLEELQHFLKQP</sequence>
<organism evidence="1 2">
    <name type="scientific">Terrimonas ginsenosidimutans</name>
    <dbReference type="NCBI Taxonomy" id="2908004"/>
    <lineage>
        <taxon>Bacteria</taxon>
        <taxon>Pseudomonadati</taxon>
        <taxon>Bacteroidota</taxon>
        <taxon>Chitinophagia</taxon>
        <taxon>Chitinophagales</taxon>
        <taxon>Chitinophagaceae</taxon>
        <taxon>Terrimonas</taxon>
    </lineage>
</organism>